<gene>
    <name evidence="1" type="ORF">C4B60_08660</name>
</gene>
<keyword evidence="2" id="KW-1185">Reference proteome</keyword>
<dbReference type="CDD" id="cd11532">
    <property type="entry name" value="NTP-PPase_COG4997"/>
    <property type="match status" value="1"/>
</dbReference>
<dbReference type="EMBL" id="PREZ01000003">
    <property type="protein sequence ID" value="PPA70852.1"/>
    <property type="molecule type" value="Genomic_DNA"/>
</dbReference>
<dbReference type="SUPFAM" id="SSF101386">
    <property type="entry name" value="all-alpha NTP pyrophosphatases"/>
    <property type="match status" value="1"/>
</dbReference>
<name>A0A2S5GCU0_9BACL</name>
<dbReference type="OrthoDB" id="9813491at2"/>
<evidence type="ECO:0000313" key="2">
    <source>
        <dbReference type="Proteomes" id="UP000239047"/>
    </source>
</evidence>
<dbReference type="AlphaFoldDB" id="A0A2S5GCU0"/>
<keyword evidence="1" id="KW-0378">Hydrolase</keyword>
<comment type="caution">
    <text evidence="1">The sequence shown here is derived from an EMBL/GenBank/DDBJ whole genome shotgun (WGS) entry which is preliminary data.</text>
</comment>
<sequence length="107" mass="12437">MPIYNKLVRDNILQIIQQSGSTFSSRVLEDEEYLVEIKKKMHEELNEFEQAENDPDAVEELADLVELVYAAAEIHGASREQLEKVRLQKESKRGGFKKKLFLIENED</sequence>
<dbReference type="GO" id="GO:0016787">
    <property type="term" value="F:hydrolase activity"/>
    <property type="evidence" value="ECO:0007669"/>
    <property type="project" value="UniProtKB-KW"/>
</dbReference>
<protein>
    <submittedName>
        <fullName evidence="1">Phosphoribosyl-ATP pyrophosphohydrolase</fullName>
    </submittedName>
</protein>
<dbReference type="InterPro" id="IPR038735">
    <property type="entry name" value="MSMEG_1276-like_NTP-PPase_dom"/>
</dbReference>
<proteinExistence type="predicted"/>
<reference evidence="1 2" key="1">
    <citation type="submission" date="2018-02" db="EMBL/GenBank/DDBJ databases">
        <title>Jeotgalibacillus proteolyticum sp. nov. a protease producing bacterium isolated from ocean sediments of Laizhou Bay.</title>
        <authorList>
            <person name="Li Y."/>
        </authorList>
    </citation>
    <scope>NUCLEOTIDE SEQUENCE [LARGE SCALE GENOMIC DNA]</scope>
    <source>
        <strain evidence="1 2">22-7</strain>
    </source>
</reference>
<organism evidence="1 2">
    <name type="scientific">Jeotgalibacillus proteolyticus</name>
    <dbReference type="NCBI Taxonomy" id="2082395"/>
    <lineage>
        <taxon>Bacteria</taxon>
        <taxon>Bacillati</taxon>
        <taxon>Bacillota</taxon>
        <taxon>Bacilli</taxon>
        <taxon>Bacillales</taxon>
        <taxon>Caryophanaceae</taxon>
        <taxon>Jeotgalibacillus</taxon>
    </lineage>
</organism>
<accession>A0A2S5GCU0</accession>
<dbReference type="Proteomes" id="UP000239047">
    <property type="component" value="Unassembled WGS sequence"/>
</dbReference>
<dbReference type="RefSeq" id="WP_104057602.1">
    <property type="nucleotide sequence ID" value="NZ_PREZ01000003.1"/>
</dbReference>
<evidence type="ECO:0000313" key="1">
    <source>
        <dbReference type="EMBL" id="PPA70852.1"/>
    </source>
</evidence>